<reference evidence="8" key="1">
    <citation type="journal article" date="2014" name="PLoS Genet.">
        <title>Signature Gene Expression Reveals Novel Clues to the Molecular Mechanisms of Dimorphic Transition in Penicillium marneffei.</title>
        <authorList>
            <person name="Yang E."/>
            <person name="Wang G."/>
            <person name="Cai J."/>
            <person name="Woo P.C."/>
            <person name="Lau S.K."/>
            <person name="Yuen K.-Y."/>
            <person name="Chow W.-N."/>
            <person name="Lin X."/>
        </authorList>
    </citation>
    <scope>NUCLEOTIDE SEQUENCE [LARGE SCALE GENOMIC DNA]</scope>
    <source>
        <strain evidence="8">PM1</strain>
    </source>
</reference>
<dbReference type="PANTHER" id="PTHR24287">
    <property type="entry name" value="P450, PUTATIVE (EUROFUNG)-RELATED"/>
    <property type="match status" value="1"/>
</dbReference>
<comment type="caution">
    <text evidence="8">The sequence shown here is derived from an EMBL/GenBank/DDBJ whole genome shotgun (WGS) entry which is preliminary data.</text>
</comment>
<dbReference type="GO" id="GO:0005506">
    <property type="term" value="F:iron ion binding"/>
    <property type="evidence" value="ECO:0007669"/>
    <property type="project" value="InterPro"/>
</dbReference>
<evidence type="ECO:0000313" key="8">
    <source>
        <dbReference type="EMBL" id="KFX52686.1"/>
    </source>
</evidence>
<keyword evidence="4 7" id="KW-0560">Oxidoreductase</keyword>
<dbReference type="PRINTS" id="PR00385">
    <property type="entry name" value="P450"/>
</dbReference>
<dbReference type="Gene3D" id="1.10.630.10">
    <property type="entry name" value="Cytochrome P450"/>
    <property type="match status" value="1"/>
</dbReference>
<sequence>MALFAQLLYLLLLGVGFLALRRRIRQARFIKKHGCKEAPSLMGNTSFFGLDLRFLFLGCSNGGLETLPLERQFEVLGSTFRTQMAIRPVIRTMEPQNMQVVFSLDADSFGNRPLRHFSFSPLVGDGVMTLDGARHERARALIRPTFSKLHIENEEAYDVHVQKLINLLLTDGSTVDLQPLFERLDLDSSTEFIFGESVQSLDVSDSLASSHRFPAAFNVAQQGMGVRLRMLPFNFLHRDKKFWEACSTIRRFVAESVEKAMVRRQNANEETARSYILVDNVVQETSDNTEIQDTLMNVFLPGHDTIAILLSNIFFHLARNPRVWQKLRKQLLELPEITTGNLKRMDYLHHVINETLRVTPPVNNMTRIAVKDTALPLGGGPDGLAPVFVPKGTVIASSFYSVHHRKDIYGDDAEIWRPERWEELKLSTLAWKFIPFGGGVHVCPGQNLAMNRVAFTVARIVKVFDSIENRDPVAEFIPLYKLVTASQNGVKVSLHKANVS</sequence>
<accession>A0A093W1C4</accession>
<dbReference type="InterPro" id="IPR036396">
    <property type="entry name" value="Cyt_P450_sf"/>
</dbReference>
<dbReference type="InterPro" id="IPR047146">
    <property type="entry name" value="Cyt_P450_E_CYP52_fungi"/>
</dbReference>
<keyword evidence="5 7" id="KW-0408">Iron</keyword>
<evidence type="ECO:0000256" key="7">
    <source>
        <dbReference type="RuleBase" id="RU000461"/>
    </source>
</evidence>
<dbReference type="eggNOG" id="KOG0157">
    <property type="taxonomic scope" value="Eukaryota"/>
</dbReference>
<dbReference type="Pfam" id="PF00067">
    <property type="entry name" value="p450"/>
    <property type="match status" value="1"/>
</dbReference>
<dbReference type="InterPro" id="IPR002974">
    <property type="entry name" value="Cyt_P450_E_CYP52_ascomycetes"/>
</dbReference>
<organism evidence="8">
    <name type="scientific">Talaromyces marneffei PM1</name>
    <dbReference type="NCBI Taxonomy" id="1077442"/>
    <lineage>
        <taxon>Eukaryota</taxon>
        <taxon>Fungi</taxon>
        <taxon>Dikarya</taxon>
        <taxon>Ascomycota</taxon>
        <taxon>Pezizomycotina</taxon>
        <taxon>Eurotiomycetes</taxon>
        <taxon>Eurotiomycetidae</taxon>
        <taxon>Eurotiales</taxon>
        <taxon>Trichocomaceae</taxon>
        <taxon>Talaromyces</taxon>
        <taxon>Talaromyces sect. Talaromyces</taxon>
    </lineage>
</organism>
<keyword evidence="7" id="KW-0349">Heme</keyword>
<dbReference type="PANTHER" id="PTHR24287:SF19">
    <property type="entry name" value="CYTOCHROME P450"/>
    <property type="match status" value="1"/>
</dbReference>
<evidence type="ECO:0000256" key="4">
    <source>
        <dbReference type="ARBA" id="ARBA00023002"/>
    </source>
</evidence>
<dbReference type="InterPro" id="IPR001128">
    <property type="entry name" value="Cyt_P450"/>
</dbReference>
<evidence type="ECO:0000256" key="3">
    <source>
        <dbReference type="ARBA" id="ARBA00022723"/>
    </source>
</evidence>
<evidence type="ECO:0000256" key="6">
    <source>
        <dbReference type="ARBA" id="ARBA00023033"/>
    </source>
</evidence>
<comment type="cofactor">
    <cofactor evidence="1">
        <name>heme</name>
        <dbReference type="ChEBI" id="CHEBI:30413"/>
    </cofactor>
</comment>
<dbReference type="GO" id="GO:0016712">
    <property type="term" value="F:oxidoreductase activity, acting on paired donors, with incorporation or reduction of molecular oxygen, reduced flavin or flavoprotein as one donor, and incorporation of one atom of oxygen"/>
    <property type="evidence" value="ECO:0007669"/>
    <property type="project" value="InterPro"/>
</dbReference>
<dbReference type="GO" id="GO:0020037">
    <property type="term" value="F:heme binding"/>
    <property type="evidence" value="ECO:0007669"/>
    <property type="project" value="InterPro"/>
</dbReference>
<dbReference type="PROSITE" id="PS00086">
    <property type="entry name" value="CYTOCHROME_P450"/>
    <property type="match status" value="1"/>
</dbReference>
<keyword evidence="6 7" id="KW-0503">Monooxygenase</keyword>
<comment type="similarity">
    <text evidence="2 7">Belongs to the cytochrome P450 family.</text>
</comment>
<dbReference type="InterPro" id="IPR017972">
    <property type="entry name" value="Cyt_P450_CS"/>
</dbReference>
<gene>
    <name evidence="8" type="ORF">GQ26_0021140</name>
</gene>
<evidence type="ECO:0000256" key="5">
    <source>
        <dbReference type="ARBA" id="ARBA00023004"/>
    </source>
</evidence>
<dbReference type="CDD" id="cd11063">
    <property type="entry name" value="CYP52"/>
    <property type="match status" value="1"/>
</dbReference>
<proteinExistence type="inferred from homology"/>
<name>A0A093W1C4_TALMA</name>
<dbReference type="AlphaFoldDB" id="A0A093W1C4"/>
<dbReference type="PRINTS" id="PR01239">
    <property type="entry name" value="EP450IICYP52"/>
</dbReference>
<keyword evidence="3 7" id="KW-0479">Metal-binding</keyword>
<dbReference type="EMBL" id="JPOX01000002">
    <property type="protein sequence ID" value="KFX52686.1"/>
    <property type="molecule type" value="Genomic_DNA"/>
</dbReference>
<dbReference type="SUPFAM" id="SSF48264">
    <property type="entry name" value="Cytochrome P450"/>
    <property type="match status" value="1"/>
</dbReference>
<evidence type="ECO:0000256" key="2">
    <source>
        <dbReference type="ARBA" id="ARBA00010617"/>
    </source>
</evidence>
<protein>
    <submittedName>
        <fullName evidence="8">Cytochrome P450</fullName>
    </submittedName>
</protein>
<evidence type="ECO:0000256" key="1">
    <source>
        <dbReference type="ARBA" id="ARBA00001971"/>
    </source>
</evidence>
<dbReference type="HOGENOM" id="CLU_001570_27_0_1"/>